<dbReference type="Gene3D" id="3.90.550.10">
    <property type="entry name" value="Spore Coat Polysaccharide Biosynthesis Protein SpsA, Chain A"/>
    <property type="match status" value="1"/>
</dbReference>
<proteinExistence type="inferred from homology"/>
<sequence length="263" mass="30051">MNILAQSRIDLRRVSALVPLYNCAPFIEECLDSMLRQTHKDTEIVIYDDASTDDSVGRVKAVMEKNPGARIVLLEGKENKGPGYARNRCWEAATGGFVALQDADDVSSYARFECELAAIFKYGLPVVTCKRRPMAALGVKVTLMFRPKAIRVHRGRGSCGGMMCPRTPMVPFQETWGCEDASWKRDLGYLYFDKKIVRGVFYFSRDDPARETLRTERKRSQRYFAAFEEYRQRRKNPKARMDAIRPAAQPILQLLKTHSKPPE</sequence>
<dbReference type="InterPro" id="IPR050834">
    <property type="entry name" value="Glycosyltransf_2"/>
</dbReference>
<evidence type="ECO:0000256" key="3">
    <source>
        <dbReference type="ARBA" id="ARBA00022679"/>
    </source>
</evidence>
<protein>
    <submittedName>
        <fullName evidence="5">Putative glycosyltransferase</fullName>
    </submittedName>
</protein>
<evidence type="ECO:0000256" key="2">
    <source>
        <dbReference type="ARBA" id="ARBA00022676"/>
    </source>
</evidence>
<name>A0A6H1ZF56_9ZZZZ</name>
<feature type="domain" description="Glycosyltransferase 2-like" evidence="4">
    <location>
        <begin position="15"/>
        <end position="131"/>
    </location>
</feature>
<organism evidence="5">
    <name type="scientific">viral metagenome</name>
    <dbReference type="NCBI Taxonomy" id="1070528"/>
    <lineage>
        <taxon>unclassified sequences</taxon>
        <taxon>metagenomes</taxon>
        <taxon>organismal metagenomes</taxon>
    </lineage>
</organism>
<evidence type="ECO:0000259" key="4">
    <source>
        <dbReference type="Pfam" id="PF00535"/>
    </source>
</evidence>
<reference evidence="5" key="1">
    <citation type="submission" date="2020-03" db="EMBL/GenBank/DDBJ databases">
        <title>The deep terrestrial virosphere.</title>
        <authorList>
            <person name="Holmfeldt K."/>
            <person name="Nilsson E."/>
            <person name="Simone D."/>
            <person name="Lopez-Fernandez M."/>
            <person name="Wu X."/>
            <person name="de Brujin I."/>
            <person name="Lundin D."/>
            <person name="Andersson A."/>
            <person name="Bertilsson S."/>
            <person name="Dopson M."/>
        </authorList>
    </citation>
    <scope>NUCLEOTIDE SEQUENCE</scope>
    <source>
        <strain evidence="5">TM448A00447</strain>
    </source>
</reference>
<dbReference type="InterPro" id="IPR029044">
    <property type="entry name" value="Nucleotide-diphossugar_trans"/>
</dbReference>
<accession>A0A6H1ZF56</accession>
<dbReference type="PANTHER" id="PTHR43685:SF5">
    <property type="entry name" value="GLYCOSYLTRANSFERASE EPSE-RELATED"/>
    <property type="match status" value="1"/>
</dbReference>
<evidence type="ECO:0000256" key="1">
    <source>
        <dbReference type="ARBA" id="ARBA00006739"/>
    </source>
</evidence>
<keyword evidence="2" id="KW-0328">Glycosyltransferase</keyword>
<dbReference type="Pfam" id="PF00535">
    <property type="entry name" value="Glycos_transf_2"/>
    <property type="match status" value="1"/>
</dbReference>
<keyword evidence="3 5" id="KW-0808">Transferase</keyword>
<evidence type="ECO:0000313" key="5">
    <source>
        <dbReference type="EMBL" id="QJA46543.1"/>
    </source>
</evidence>
<comment type="similarity">
    <text evidence="1">Belongs to the glycosyltransferase 2 family.</text>
</comment>
<gene>
    <name evidence="5" type="ORF">TM448A00447_0020</name>
</gene>
<dbReference type="SUPFAM" id="SSF53448">
    <property type="entry name" value="Nucleotide-diphospho-sugar transferases"/>
    <property type="match status" value="1"/>
</dbReference>
<dbReference type="EMBL" id="MT144014">
    <property type="protein sequence ID" value="QJA46543.1"/>
    <property type="molecule type" value="Genomic_DNA"/>
</dbReference>
<dbReference type="CDD" id="cd00761">
    <property type="entry name" value="Glyco_tranf_GTA_type"/>
    <property type="match status" value="1"/>
</dbReference>
<dbReference type="AlphaFoldDB" id="A0A6H1ZF56"/>
<dbReference type="GO" id="GO:0016757">
    <property type="term" value="F:glycosyltransferase activity"/>
    <property type="evidence" value="ECO:0007669"/>
    <property type="project" value="UniProtKB-KW"/>
</dbReference>
<dbReference type="InterPro" id="IPR001173">
    <property type="entry name" value="Glyco_trans_2-like"/>
</dbReference>
<dbReference type="PANTHER" id="PTHR43685">
    <property type="entry name" value="GLYCOSYLTRANSFERASE"/>
    <property type="match status" value="1"/>
</dbReference>